<sequence>MRTLKYSLVLLWMLASPLQAAGLSTTAIEAYLETLPQVRALAEQLEAKGQGDFLKREIMPGTEHFDPHQRGVRALEQQAPDAHAELGRIVTASGFTSAGNWAQTGDRVVLAYGAVKVEAESPEILALAQSGASLDPAMLQMLSPEMRVQMQQAMTMAKAIAQVPAADKQMIRPYIARLDQAFEQ</sequence>
<protein>
    <recommendedName>
        <fullName evidence="4">DUF2059 domain-containing protein</fullName>
    </recommendedName>
</protein>
<gene>
    <name evidence="2" type="ORF">SAMN05421647_106153</name>
</gene>
<evidence type="ECO:0000313" key="2">
    <source>
        <dbReference type="EMBL" id="SIQ59561.1"/>
    </source>
</evidence>
<organism evidence="2 3">
    <name type="scientific">Marinobacterium stanieri</name>
    <dbReference type="NCBI Taxonomy" id="49186"/>
    <lineage>
        <taxon>Bacteria</taxon>
        <taxon>Pseudomonadati</taxon>
        <taxon>Pseudomonadota</taxon>
        <taxon>Gammaproteobacteria</taxon>
        <taxon>Oceanospirillales</taxon>
        <taxon>Oceanospirillaceae</taxon>
        <taxon>Marinobacterium</taxon>
    </lineage>
</organism>
<keyword evidence="3" id="KW-1185">Reference proteome</keyword>
<feature type="chain" id="PRO_5009938609" description="DUF2059 domain-containing protein" evidence="1">
    <location>
        <begin position="21"/>
        <end position="184"/>
    </location>
</feature>
<dbReference type="EMBL" id="FTMN01000006">
    <property type="protein sequence ID" value="SIQ59561.1"/>
    <property type="molecule type" value="Genomic_DNA"/>
</dbReference>
<keyword evidence="1" id="KW-0732">Signal</keyword>
<reference evidence="2 3" key="1">
    <citation type="submission" date="2017-01" db="EMBL/GenBank/DDBJ databases">
        <authorList>
            <person name="Mah S.A."/>
            <person name="Swanson W.J."/>
            <person name="Moy G.W."/>
            <person name="Vacquier V.D."/>
        </authorList>
    </citation>
    <scope>NUCLEOTIDE SEQUENCE [LARGE SCALE GENOMIC DNA]</scope>
    <source>
        <strain evidence="2 3">DSM 7027</strain>
    </source>
</reference>
<dbReference type="Proteomes" id="UP000186895">
    <property type="component" value="Unassembled WGS sequence"/>
</dbReference>
<proteinExistence type="predicted"/>
<feature type="signal peptide" evidence="1">
    <location>
        <begin position="1"/>
        <end position="20"/>
    </location>
</feature>
<evidence type="ECO:0008006" key="4">
    <source>
        <dbReference type="Google" id="ProtNLM"/>
    </source>
</evidence>
<dbReference type="RefSeq" id="WP_010322638.1">
    <property type="nucleotide sequence ID" value="NZ_FTMN01000006.1"/>
</dbReference>
<evidence type="ECO:0000256" key="1">
    <source>
        <dbReference type="SAM" id="SignalP"/>
    </source>
</evidence>
<dbReference type="eggNOG" id="ENOG5033F8U">
    <property type="taxonomic scope" value="Bacteria"/>
</dbReference>
<dbReference type="STRING" id="49186.SAMN05421647_106153"/>
<evidence type="ECO:0000313" key="3">
    <source>
        <dbReference type="Proteomes" id="UP000186895"/>
    </source>
</evidence>
<dbReference type="AlphaFoldDB" id="A0A1N6U250"/>
<name>A0A1N6U250_9GAMM</name>
<accession>A0A1N6U250</accession>